<dbReference type="InterPro" id="IPR012938">
    <property type="entry name" value="Glc/Sorbosone_DH"/>
</dbReference>
<reference evidence="3 4" key="1">
    <citation type="submission" date="2018-04" db="EMBL/GenBank/DDBJ databases">
        <title>The genome of golden apple snail Pomacea canaliculata provides insight into stress tolerance and invasive adaptation.</title>
        <authorList>
            <person name="Liu C."/>
            <person name="Liu B."/>
            <person name="Ren Y."/>
            <person name="Zhang Y."/>
            <person name="Wang H."/>
            <person name="Li S."/>
            <person name="Jiang F."/>
            <person name="Yin L."/>
            <person name="Zhang G."/>
            <person name="Qian W."/>
            <person name="Fan W."/>
        </authorList>
    </citation>
    <scope>NUCLEOTIDE SEQUENCE [LARGE SCALE GENOMIC DNA]</scope>
    <source>
        <strain evidence="3">SZHN2017</strain>
        <tissue evidence="3">Muscle</tissue>
    </source>
</reference>
<protein>
    <recommendedName>
        <fullName evidence="2">Glucose/Sorbosone dehydrogenase domain-containing protein</fullName>
    </recommendedName>
</protein>
<evidence type="ECO:0000313" key="4">
    <source>
        <dbReference type="Proteomes" id="UP000245119"/>
    </source>
</evidence>
<gene>
    <name evidence="3" type="ORF">C0Q70_13743</name>
</gene>
<dbReference type="InterPro" id="IPR011042">
    <property type="entry name" value="6-blade_b-propeller_TolB-like"/>
</dbReference>
<dbReference type="STRING" id="400727.A0A2T7NY22"/>
<keyword evidence="4" id="KW-1185">Reference proteome</keyword>
<dbReference type="EMBL" id="PZQS01000008">
    <property type="protein sequence ID" value="PVD26075.1"/>
    <property type="molecule type" value="Genomic_DNA"/>
</dbReference>
<dbReference type="AlphaFoldDB" id="A0A2T7NY22"/>
<dbReference type="Proteomes" id="UP000245119">
    <property type="component" value="Linkage Group LG8"/>
</dbReference>
<dbReference type="Gene3D" id="2.120.10.30">
    <property type="entry name" value="TolB, C-terminal domain"/>
    <property type="match status" value="1"/>
</dbReference>
<keyword evidence="1" id="KW-0732">Signal</keyword>
<dbReference type="OrthoDB" id="10266706at2759"/>
<proteinExistence type="predicted"/>
<evidence type="ECO:0000256" key="1">
    <source>
        <dbReference type="SAM" id="SignalP"/>
    </source>
</evidence>
<name>A0A2T7NY22_POMCA</name>
<dbReference type="SUPFAM" id="SSF50952">
    <property type="entry name" value="Soluble quinoprotein glucose dehydrogenase"/>
    <property type="match status" value="1"/>
</dbReference>
<evidence type="ECO:0000313" key="3">
    <source>
        <dbReference type="EMBL" id="PVD26075.1"/>
    </source>
</evidence>
<evidence type="ECO:0000259" key="2">
    <source>
        <dbReference type="Pfam" id="PF07995"/>
    </source>
</evidence>
<organism evidence="3 4">
    <name type="scientific">Pomacea canaliculata</name>
    <name type="common">Golden apple snail</name>
    <dbReference type="NCBI Taxonomy" id="400727"/>
    <lineage>
        <taxon>Eukaryota</taxon>
        <taxon>Metazoa</taxon>
        <taxon>Spiralia</taxon>
        <taxon>Lophotrochozoa</taxon>
        <taxon>Mollusca</taxon>
        <taxon>Gastropoda</taxon>
        <taxon>Caenogastropoda</taxon>
        <taxon>Architaenioglossa</taxon>
        <taxon>Ampullarioidea</taxon>
        <taxon>Ampullariidae</taxon>
        <taxon>Pomacea</taxon>
    </lineage>
</organism>
<dbReference type="InterPro" id="IPR011041">
    <property type="entry name" value="Quinoprot_gluc/sorb_DH_b-prop"/>
</dbReference>
<sequence>MERNWRLNGASAVGVMLMVIFSRFPLAAGQESSSSCYCLKKVIGSLFNPVEMIQFKRDGSLRTLVVEQKGHVRLFMEEDENQEGQLFMDIRDRVKTSEDVGEERGLLSVVLHPSYTRSPVGRVFAYYIRDMSGYHVNDYAYVSEFLAYNDVVDSSSERFLLRVRQPFRKGNGGQLLFGNDSFLYIFTGDGTGDDDLEGNAQNKLSFNGKVLRINVNQQSFEFDEDSASAFPYKSPVENPFHGDNDSRQEIFAFGLRNPWRCSLDTLNLREGTGRIFCGDTGTDQFEEINIIESGKNYGWNIKEGRRCHHSQQCSAIANEGLPIYTYPHSSEWGSAVVGGYVYRGGNFTGLYGAYVYGDAVTGKIAYLVQLPNTTWSSTDWPQCSRDWCPCDARDDKLPYLLSFGQDAHGELFVMSTSEFSVLQARGGLFRVVAPTGNAQKQLGLYGIL</sequence>
<dbReference type="Pfam" id="PF07995">
    <property type="entry name" value="GSDH"/>
    <property type="match status" value="1"/>
</dbReference>
<dbReference type="PANTHER" id="PTHR19328">
    <property type="entry name" value="HEDGEHOG-INTERACTING PROTEIN"/>
    <property type="match status" value="1"/>
</dbReference>
<accession>A0A2T7NY22</accession>
<comment type="caution">
    <text evidence="3">The sequence shown here is derived from an EMBL/GenBank/DDBJ whole genome shotgun (WGS) entry which is preliminary data.</text>
</comment>
<dbReference type="PANTHER" id="PTHR19328:SF27">
    <property type="entry name" value="HEDGEHOG-INTERACTING PROTEIN"/>
    <property type="match status" value="1"/>
</dbReference>
<feature type="signal peptide" evidence="1">
    <location>
        <begin position="1"/>
        <end position="29"/>
    </location>
</feature>
<feature type="domain" description="Glucose/Sorbosone dehydrogenase" evidence="2">
    <location>
        <begin position="53"/>
        <end position="364"/>
    </location>
</feature>
<feature type="chain" id="PRO_5015785964" description="Glucose/Sorbosone dehydrogenase domain-containing protein" evidence="1">
    <location>
        <begin position="30"/>
        <end position="448"/>
    </location>
</feature>